<comment type="caution">
    <text evidence="18">The sequence shown here is derived from an EMBL/GenBank/DDBJ whole genome shotgun (WGS) entry which is preliminary data.</text>
</comment>
<dbReference type="PANTHER" id="PTHR43047">
    <property type="entry name" value="TWO-COMPONENT HISTIDINE PROTEIN KINASE"/>
    <property type="match status" value="1"/>
</dbReference>
<dbReference type="NCBIfam" id="TIGR00229">
    <property type="entry name" value="sensory_box"/>
    <property type="match status" value="1"/>
</dbReference>
<dbReference type="PROSITE" id="PS50110">
    <property type="entry name" value="RESPONSE_REGULATORY"/>
    <property type="match status" value="2"/>
</dbReference>
<dbReference type="InterPro" id="IPR004358">
    <property type="entry name" value="Sig_transdc_His_kin-like_C"/>
</dbReference>
<dbReference type="PROSITE" id="PS50112">
    <property type="entry name" value="PAS"/>
    <property type="match status" value="1"/>
</dbReference>
<evidence type="ECO:0000256" key="3">
    <source>
        <dbReference type="ARBA" id="ARBA00012438"/>
    </source>
</evidence>
<dbReference type="SMART" id="SM00091">
    <property type="entry name" value="PAS"/>
    <property type="match status" value="1"/>
</dbReference>
<keyword evidence="4" id="KW-1003">Cell membrane</keyword>
<organism evidence="18 19">
    <name type="scientific">Dyella humi</name>
    <dbReference type="NCBI Taxonomy" id="1770547"/>
    <lineage>
        <taxon>Bacteria</taxon>
        <taxon>Pseudomonadati</taxon>
        <taxon>Pseudomonadota</taxon>
        <taxon>Gammaproteobacteria</taxon>
        <taxon>Lysobacterales</taxon>
        <taxon>Rhodanobacteraceae</taxon>
        <taxon>Dyella</taxon>
    </lineage>
</organism>
<sequence length="986" mass="107720">MKRPALAGGLAGFLATLAILLVLSLLVQVAVAVVEQRSTAHHLDQANADAVTLIARTLRSELDTVKGDARLFSALPIVRNFMSAPTPSLREAVERLAATLSITRGNYAQVRLIDNSGMEVLRVDETAHGLRTVPVDELQNKASRPYVTATAKLPDGAVYVSPLDLNIEHGQIQQPRFPTLRIGVPLFGEDGVRLGMVIINLDGNQLLADFHADAKFAHGPIWLVDREGNWLEGPDPSREWRFMTPNREQASVATDMPAVWAAMRSTARGEQSGSFGQLVFDTIDMNPSAGAAGPQLRIVSLTTAPALKDILLSRSYMLCMLILLPLLVILAAWLTHLRERFRVMHHKMRANAHLLDEIFQHSNLAMKVKDASGRILRINDVAAKLMGRPAEAMLGHSVDEVATAETAALIREHDREVLEGSGITAYEERVDYVGGSYTLFSTRFPVTDEHGAIAGIGVVSMDITPRIHMERALRTAKLEAESANRAKSIFLANMSHELRTPLNSIIGLSELTLEQAIEREDNEAAEFMRRVVNAGRHLLSLINDILDISRVESGRIELHAEIVRVDSLLESIVTVMQPLAKANRNRLLLELAPNARLACVDVVRLRQVVLNLIGNAIKFTRDGEVKVTLARSNDQLRITIADTGIGMTPDQLQRVFDPFEQADRSIARRFGGSGLGLTISRQLLELMGGQIGVTSDIHIGTEFTVTLPVGDIDNAEQRMAQAAEGNVAAHGRRPVVLVVDDDPDACQLIRNALERDGVSVISASSGEQALALTRSARPAVMVLDILLGDMSGWDVLAAVRADPEHSELPVIVCTVTDPEQRTGLLGVVEHLTKPFDRAHLSRLVQRLVGSAKSSQVLVVDDDDLYREKLAVALRQEGHWVDAAHDGQRALAAMRERVPDLVLLDLVMPGMDGLSVIEVMRADPVLAPVPIVLVTAADITPEMHRRLCERAVLLVRKGEGDLADIIHCVHRLLDPMRASMVTAGQIT</sequence>
<dbReference type="Pfam" id="PF08448">
    <property type="entry name" value="PAS_4"/>
    <property type="match status" value="1"/>
</dbReference>
<keyword evidence="10" id="KW-0067">ATP-binding</keyword>
<dbReference type="Gene3D" id="3.30.450.20">
    <property type="entry name" value="PAS domain"/>
    <property type="match status" value="3"/>
</dbReference>
<dbReference type="InterPro" id="IPR036890">
    <property type="entry name" value="HATPase_C_sf"/>
</dbReference>
<keyword evidence="5 13" id="KW-0597">Phosphoprotein</keyword>
<dbReference type="SUPFAM" id="SSF55874">
    <property type="entry name" value="ATPase domain of HSP90 chaperone/DNA topoisomerase II/histidine kinase"/>
    <property type="match status" value="1"/>
</dbReference>
<evidence type="ECO:0000256" key="8">
    <source>
        <dbReference type="ARBA" id="ARBA00022741"/>
    </source>
</evidence>
<evidence type="ECO:0000313" key="18">
    <source>
        <dbReference type="EMBL" id="MFK2856799.1"/>
    </source>
</evidence>
<dbReference type="SUPFAM" id="SSF47384">
    <property type="entry name" value="Homodimeric domain of signal transducing histidine kinase"/>
    <property type="match status" value="1"/>
</dbReference>
<dbReference type="CDD" id="cd00156">
    <property type="entry name" value="REC"/>
    <property type="match status" value="1"/>
</dbReference>
<evidence type="ECO:0000256" key="10">
    <source>
        <dbReference type="ARBA" id="ARBA00022840"/>
    </source>
</evidence>
<dbReference type="InterPro" id="IPR005467">
    <property type="entry name" value="His_kinase_dom"/>
</dbReference>
<dbReference type="InterPro" id="IPR013656">
    <property type="entry name" value="PAS_4"/>
</dbReference>
<dbReference type="InterPro" id="IPR000014">
    <property type="entry name" value="PAS"/>
</dbReference>
<protein>
    <recommendedName>
        <fullName evidence="3">histidine kinase</fullName>
        <ecNumber evidence="3">2.7.13.3</ecNumber>
    </recommendedName>
</protein>
<evidence type="ECO:0000256" key="1">
    <source>
        <dbReference type="ARBA" id="ARBA00000085"/>
    </source>
</evidence>
<dbReference type="InterPro" id="IPR036097">
    <property type="entry name" value="HisK_dim/P_sf"/>
</dbReference>
<dbReference type="Gene3D" id="1.10.287.130">
    <property type="match status" value="1"/>
</dbReference>
<feature type="modified residue" description="4-aspartylphosphate" evidence="13">
    <location>
        <position position="904"/>
    </location>
</feature>
<dbReference type="InterPro" id="IPR029151">
    <property type="entry name" value="Sensor-like_sf"/>
</dbReference>
<keyword evidence="7 14" id="KW-0812">Transmembrane</keyword>
<evidence type="ECO:0000256" key="2">
    <source>
        <dbReference type="ARBA" id="ARBA00004651"/>
    </source>
</evidence>
<comment type="subcellular location">
    <subcellularLocation>
        <location evidence="2">Cell membrane</location>
        <topology evidence="2">Multi-pass membrane protein</topology>
    </subcellularLocation>
</comment>
<dbReference type="EC" id="2.7.13.3" evidence="3"/>
<dbReference type="InterPro" id="IPR011006">
    <property type="entry name" value="CheY-like_superfamily"/>
</dbReference>
<dbReference type="SMART" id="SM00387">
    <property type="entry name" value="HATPase_c"/>
    <property type="match status" value="1"/>
</dbReference>
<keyword evidence="9" id="KW-0418">Kinase</keyword>
<dbReference type="InterPro" id="IPR035965">
    <property type="entry name" value="PAS-like_dom_sf"/>
</dbReference>
<evidence type="ECO:0000256" key="13">
    <source>
        <dbReference type="PROSITE-ProRule" id="PRU00169"/>
    </source>
</evidence>
<dbReference type="Pfam" id="PF02518">
    <property type="entry name" value="HATPase_c"/>
    <property type="match status" value="1"/>
</dbReference>
<dbReference type="CDD" id="cd17574">
    <property type="entry name" value="REC_OmpR"/>
    <property type="match status" value="1"/>
</dbReference>
<dbReference type="EMBL" id="JADIKI010000023">
    <property type="protein sequence ID" value="MFK2856799.1"/>
    <property type="molecule type" value="Genomic_DNA"/>
</dbReference>
<comment type="catalytic activity">
    <reaction evidence="1">
        <text>ATP + protein L-histidine = ADP + protein N-phospho-L-histidine.</text>
        <dbReference type="EC" id="2.7.13.3"/>
    </reaction>
</comment>
<evidence type="ECO:0000256" key="9">
    <source>
        <dbReference type="ARBA" id="ARBA00022777"/>
    </source>
</evidence>
<dbReference type="PANTHER" id="PTHR43047:SF72">
    <property type="entry name" value="OSMOSENSING HISTIDINE PROTEIN KINASE SLN1"/>
    <property type="match status" value="1"/>
</dbReference>
<evidence type="ECO:0000256" key="11">
    <source>
        <dbReference type="ARBA" id="ARBA00022989"/>
    </source>
</evidence>
<evidence type="ECO:0000256" key="6">
    <source>
        <dbReference type="ARBA" id="ARBA00022679"/>
    </source>
</evidence>
<dbReference type="SUPFAM" id="SSF52172">
    <property type="entry name" value="CheY-like"/>
    <property type="match status" value="2"/>
</dbReference>
<dbReference type="CDD" id="cd16922">
    <property type="entry name" value="HATPase_EvgS-ArcB-TorS-like"/>
    <property type="match status" value="1"/>
</dbReference>
<gene>
    <name evidence="18" type="ORF">ISP18_19495</name>
</gene>
<dbReference type="CDD" id="cd00082">
    <property type="entry name" value="HisKA"/>
    <property type="match status" value="1"/>
</dbReference>
<keyword evidence="12" id="KW-0902">Two-component regulatory system</keyword>
<name>A0ABW8IQ16_9GAMM</name>
<dbReference type="Gene3D" id="3.30.565.10">
    <property type="entry name" value="Histidine kinase-like ATPase, C-terminal domain"/>
    <property type="match status" value="1"/>
</dbReference>
<dbReference type="InterPro" id="IPR003594">
    <property type="entry name" value="HATPase_dom"/>
</dbReference>
<feature type="domain" description="PAS" evidence="17">
    <location>
        <begin position="351"/>
        <end position="421"/>
    </location>
</feature>
<dbReference type="PRINTS" id="PR00344">
    <property type="entry name" value="BCTRLSENSOR"/>
</dbReference>
<accession>A0ABW8IQ16</accession>
<keyword evidence="8" id="KW-0547">Nucleotide-binding</keyword>
<dbReference type="Proteomes" id="UP001620409">
    <property type="component" value="Unassembled WGS sequence"/>
</dbReference>
<dbReference type="SMART" id="SM00388">
    <property type="entry name" value="HisKA"/>
    <property type="match status" value="1"/>
</dbReference>
<dbReference type="SMART" id="SM00448">
    <property type="entry name" value="REC"/>
    <property type="match status" value="2"/>
</dbReference>
<dbReference type="Gene3D" id="3.40.50.2300">
    <property type="match status" value="2"/>
</dbReference>
<dbReference type="InterPro" id="IPR003661">
    <property type="entry name" value="HisK_dim/P_dom"/>
</dbReference>
<feature type="domain" description="Response regulatory" evidence="16">
    <location>
        <begin position="855"/>
        <end position="969"/>
    </location>
</feature>
<dbReference type="Pfam" id="PF00072">
    <property type="entry name" value="Response_reg"/>
    <property type="match status" value="2"/>
</dbReference>
<dbReference type="PROSITE" id="PS50109">
    <property type="entry name" value="HIS_KIN"/>
    <property type="match status" value="1"/>
</dbReference>
<dbReference type="InterPro" id="IPR048760">
    <property type="entry name" value="VP0354-like_sensor_dom"/>
</dbReference>
<keyword evidence="6" id="KW-0808">Transferase</keyword>
<evidence type="ECO:0000256" key="4">
    <source>
        <dbReference type="ARBA" id="ARBA00022475"/>
    </source>
</evidence>
<dbReference type="SUPFAM" id="SSF55785">
    <property type="entry name" value="PYP-like sensor domain (PAS domain)"/>
    <property type="match status" value="1"/>
</dbReference>
<reference evidence="18 19" key="1">
    <citation type="submission" date="2020-10" db="EMBL/GenBank/DDBJ databases">
        <title>Phylogeny of dyella-like bacteria.</title>
        <authorList>
            <person name="Fu J."/>
        </authorList>
    </citation>
    <scope>NUCLEOTIDE SEQUENCE [LARGE SCALE GENOMIC DNA]</scope>
    <source>
        <strain evidence="18 19">DHG40</strain>
    </source>
</reference>
<evidence type="ECO:0000256" key="14">
    <source>
        <dbReference type="SAM" id="Phobius"/>
    </source>
</evidence>
<dbReference type="CDD" id="cd00130">
    <property type="entry name" value="PAS"/>
    <property type="match status" value="1"/>
</dbReference>
<keyword evidence="11 14" id="KW-1133">Transmembrane helix</keyword>
<evidence type="ECO:0000259" key="15">
    <source>
        <dbReference type="PROSITE" id="PS50109"/>
    </source>
</evidence>
<evidence type="ECO:0000256" key="7">
    <source>
        <dbReference type="ARBA" id="ARBA00022692"/>
    </source>
</evidence>
<evidence type="ECO:0000256" key="5">
    <source>
        <dbReference type="ARBA" id="ARBA00022553"/>
    </source>
</evidence>
<keyword evidence="19" id="KW-1185">Reference proteome</keyword>
<dbReference type="InterPro" id="IPR001789">
    <property type="entry name" value="Sig_transdc_resp-reg_receiver"/>
</dbReference>
<feature type="transmembrane region" description="Helical" evidence="14">
    <location>
        <begin position="315"/>
        <end position="334"/>
    </location>
</feature>
<evidence type="ECO:0000259" key="16">
    <source>
        <dbReference type="PROSITE" id="PS50110"/>
    </source>
</evidence>
<feature type="domain" description="Histidine kinase" evidence="15">
    <location>
        <begin position="493"/>
        <end position="711"/>
    </location>
</feature>
<proteinExistence type="predicted"/>
<evidence type="ECO:0000256" key="12">
    <source>
        <dbReference type="ARBA" id="ARBA00023012"/>
    </source>
</evidence>
<evidence type="ECO:0000259" key="17">
    <source>
        <dbReference type="PROSITE" id="PS50112"/>
    </source>
</evidence>
<dbReference type="Pfam" id="PF21623">
    <property type="entry name" value="HK_sensor_dom_bact"/>
    <property type="match status" value="1"/>
</dbReference>
<dbReference type="SUPFAM" id="SSF103190">
    <property type="entry name" value="Sensory domain-like"/>
    <property type="match status" value="2"/>
</dbReference>
<evidence type="ECO:0000313" key="19">
    <source>
        <dbReference type="Proteomes" id="UP001620409"/>
    </source>
</evidence>
<dbReference type="RefSeq" id="WP_380011393.1">
    <property type="nucleotide sequence ID" value="NZ_JADIKI010000023.1"/>
</dbReference>
<feature type="modified residue" description="4-aspartylphosphate" evidence="13">
    <location>
        <position position="784"/>
    </location>
</feature>
<dbReference type="Pfam" id="PF00512">
    <property type="entry name" value="HisKA"/>
    <property type="match status" value="1"/>
</dbReference>
<keyword evidence="14" id="KW-0472">Membrane</keyword>
<feature type="domain" description="Response regulatory" evidence="16">
    <location>
        <begin position="735"/>
        <end position="848"/>
    </location>
</feature>